<feature type="transmembrane region" description="Helical" evidence="1">
    <location>
        <begin position="66"/>
        <end position="85"/>
    </location>
</feature>
<evidence type="ECO:0008006" key="4">
    <source>
        <dbReference type="Google" id="ProtNLM"/>
    </source>
</evidence>
<proteinExistence type="predicted"/>
<keyword evidence="3" id="KW-1185">Reference proteome</keyword>
<dbReference type="OrthoDB" id="662536at2"/>
<accession>A0A2T6BVE0</accession>
<feature type="transmembrane region" description="Helical" evidence="1">
    <location>
        <begin position="15"/>
        <end position="36"/>
    </location>
</feature>
<sequence>MGDWFSALTTFEKSYWIIAAISSTIFVFVLITTFLVGDADGVDGDVDAEIESDTGIGFQFFTFKNLVAFFTIFSWAGISCINAGFGKGVTILISTLAGLAMMFVMATLIYYINKLVSSGTLKLENAVGNVGEVYLSIGPNRSKIGKVHVNVQGALRELDALADSNETLKTGTVVEVTDITGTGILIVQPINNTNYDKSTPLIANAK</sequence>
<keyword evidence="1" id="KW-0812">Transmembrane</keyword>
<dbReference type="Gene3D" id="2.40.50.140">
    <property type="entry name" value="Nucleic acid-binding proteins"/>
    <property type="match status" value="1"/>
</dbReference>
<dbReference type="AlphaFoldDB" id="A0A2T6BVE0"/>
<name>A0A2T6BVE0_9FLAO</name>
<keyword evidence="1" id="KW-1133">Transmembrane helix</keyword>
<dbReference type="RefSeq" id="WP_108115667.1">
    <property type="nucleotide sequence ID" value="NZ_QBKT01000007.1"/>
</dbReference>
<gene>
    <name evidence="2" type="ORF">C8N46_10750</name>
</gene>
<protein>
    <recommendedName>
        <fullName evidence="4">NfeD-like partner-binding protein</fullName>
    </recommendedName>
</protein>
<evidence type="ECO:0000256" key="1">
    <source>
        <dbReference type="SAM" id="Phobius"/>
    </source>
</evidence>
<dbReference type="Proteomes" id="UP000244090">
    <property type="component" value="Unassembled WGS sequence"/>
</dbReference>
<dbReference type="EMBL" id="QBKT01000007">
    <property type="protein sequence ID" value="PTX60044.1"/>
    <property type="molecule type" value="Genomic_DNA"/>
</dbReference>
<evidence type="ECO:0000313" key="3">
    <source>
        <dbReference type="Proteomes" id="UP000244090"/>
    </source>
</evidence>
<feature type="transmembrane region" description="Helical" evidence="1">
    <location>
        <begin position="91"/>
        <end position="112"/>
    </location>
</feature>
<reference evidence="2 3" key="1">
    <citation type="submission" date="2018-04" db="EMBL/GenBank/DDBJ databases">
        <title>Genomic Encyclopedia of Archaeal and Bacterial Type Strains, Phase II (KMG-II): from individual species to whole genera.</title>
        <authorList>
            <person name="Goeker M."/>
        </authorList>
    </citation>
    <scope>NUCLEOTIDE SEQUENCE [LARGE SCALE GENOMIC DNA]</scope>
    <source>
        <strain evidence="2 3">DSM 25731</strain>
    </source>
</reference>
<dbReference type="InterPro" id="IPR012340">
    <property type="entry name" value="NA-bd_OB-fold"/>
</dbReference>
<evidence type="ECO:0000313" key="2">
    <source>
        <dbReference type="EMBL" id="PTX60044.1"/>
    </source>
</evidence>
<organism evidence="2 3">
    <name type="scientific">Kordia periserrulae</name>
    <dbReference type="NCBI Taxonomy" id="701523"/>
    <lineage>
        <taxon>Bacteria</taxon>
        <taxon>Pseudomonadati</taxon>
        <taxon>Bacteroidota</taxon>
        <taxon>Flavobacteriia</taxon>
        <taxon>Flavobacteriales</taxon>
        <taxon>Flavobacteriaceae</taxon>
        <taxon>Kordia</taxon>
    </lineage>
</organism>
<comment type="caution">
    <text evidence="2">The sequence shown here is derived from an EMBL/GenBank/DDBJ whole genome shotgun (WGS) entry which is preliminary data.</text>
</comment>
<keyword evidence="1" id="KW-0472">Membrane</keyword>